<dbReference type="HOGENOM" id="CLU_012153_0_0_1"/>
<dbReference type="InterPro" id="IPR045247">
    <property type="entry name" value="Oye-like"/>
</dbReference>
<dbReference type="FunFam" id="3.20.20.70:FF:000138">
    <property type="entry name" value="NADPH dehydrogenase 1"/>
    <property type="match status" value="1"/>
</dbReference>
<dbReference type="GO" id="GO:0003959">
    <property type="term" value="F:NADPH dehydrogenase activity"/>
    <property type="evidence" value="ECO:0007669"/>
    <property type="project" value="TreeGrafter"/>
</dbReference>
<proteinExistence type="predicted"/>
<feature type="domain" description="NADH:flavin oxidoreductase/NADH oxidase N-terminal" evidence="1">
    <location>
        <begin position="5"/>
        <end position="337"/>
    </location>
</feature>
<dbReference type="Gene3D" id="3.20.20.70">
    <property type="entry name" value="Aldolase class I"/>
    <property type="match status" value="1"/>
</dbReference>
<keyword evidence="3" id="KW-1185">Reference proteome</keyword>
<evidence type="ECO:0000313" key="3">
    <source>
        <dbReference type="Proteomes" id="UP000030854"/>
    </source>
</evidence>
<dbReference type="Proteomes" id="UP000030854">
    <property type="component" value="Unassembled WGS sequence"/>
</dbReference>
<dbReference type="AlphaFoldDB" id="A0A0B1P4F5"/>
<evidence type="ECO:0000313" key="2">
    <source>
        <dbReference type="EMBL" id="KHJ33582.1"/>
    </source>
</evidence>
<dbReference type="SUPFAM" id="SSF51395">
    <property type="entry name" value="FMN-linked oxidoreductases"/>
    <property type="match status" value="1"/>
</dbReference>
<organism evidence="2 3">
    <name type="scientific">Uncinula necator</name>
    <name type="common">Grape powdery mildew</name>
    <dbReference type="NCBI Taxonomy" id="52586"/>
    <lineage>
        <taxon>Eukaryota</taxon>
        <taxon>Fungi</taxon>
        <taxon>Dikarya</taxon>
        <taxon>Ascomycota</taxon>
        <taxon>Pezizomycotina</taxon>
        <taxon>Leotiomycetes</taxon>
        <taxon>Erysiphales</taxon>
        <taxon>Erysiphaceae</taxon>
        <taxon>Erysiphe</taxon>
    </lineage>
</organism>
<dbReference type="PANTHER" id="PTHR22893:SF91">
    <property type="entry name" value="NADPH DEHYDROGENASE 2-RELATED"/>
    <property type="match status" value="1"/>
</dbReference>
<dbReference type="CDD" id="cd02933">
    <property type="entry name" value="OYE_like_FMN"/>
    <property type="match status" value="1"/>
</dbReference>
<protein>
    <submittedName>
        <fullName evidence="2">Putative nadh oxidase family protein</fullName>
    </submittedName>
</protein>
<name>A0A0B1P4F5_UNCNE</name>
<dbReference type="OrthoDB" id="276546at2759"/>
<dbReference type="PANTHER" id="PTHR22893">
    <property type="entry name" value="NADH OXIDOREDUCTASE-RELATED"/>
    <property type="match status" value="1"/>
</dbReference>
<dbReference type="GO" id="GO:0010181">
    <property type="term" value="F:FMN binding"/>
    <property type="evidence" value="ECO:0007669"/>
    <property type="project" value="InterPro"/>
</dbReference>
<reference evidence="2 3" key="1">
    <citation type="journal article" date="2014" name="BMC Genomics">
        <title>Adaptive genomic structural variation in the grape powdery mildew pathogen, Erysiphe necator.</title>
        <authorList>
            <person name="Jones L."/>
            <person name="Riaz S."/>
            <person name="Morales-Cruz A."/>
            <person name="Amrine K.C."/>
            <person name="McGuire B."/>
            <person name="Gubler W.D."/>
            <person name="Walker M.A."/>
            <person name="Cantu D."/>
        </authorList>
    </citation>
    <scope>NUCLEOTIDE SEQUENCE [LARGE SCALE GENOMIC DNA]</scope>
    <source>
        <strain evidence="3">c</strain>
    </source>
</reference>
<dbReference type="EMBL" id="JNVN01001350">
    <property type="protein sequence ID" value="KHJ33582.1"/>
    <property type="molecule type" value="Genomic_DNA"/>
</dbReference>
<dbReference type="STRING" id="52586.A0A0B1P4F5"/>
<comment type="caution">
    <text evidence="2">The sequence shown here is derived from an EMBL/GenBank/DDBJ whole genome shotgun (WGS) entry which is preliminary data.</text>
</comment>
<gene>
    <name evidence="2" type="ORF">EV44_g6320</name>
</gene>
<accession>A0A0B1P4F5</accession>
<dbReference type="Pfam" id="PF00724">
    <property type="entry name" value="Oxidored_FMN"/>
    <property type="match status" value="1"/>
</dbReference>
<sequence>MTTSNLFKPLQIGNLKLQNRLVMAPLTRFRADAKHVPLPFVSEYYVQRSSSPGTLLISEATIIAPEAGGYDNVPGIWSKDQIDSWKNVTKAVHDKECFIFLQLWALGRVGSLEVLKKELGENAKLVGPSKIGVSGGPSPTPLTEEEIQNYIGFYAQAAKNAIEAGFDGVEIHAAHGYLIDQFTQEVSNDRTDSWGGSIEKRAKFAIEVTKAVVEAIGAEKTGIRISPFSNFQGMGVKEPKPLFSYLVQELKKLNITYLHAVCSRVSGIIDQEEGEKLDFLINIWGDQNPFLIAGGFTPASAMEASDQEYPDKNLAVVFGRYFISNPDLVFRIRHGIDLTPYDRSTFYLPEQKNGYITYPYSKEYQAQLDKDINSNDTGKL</sequence>
<dbReference type="OMA" id="YRNDENH"/>
<dbReference type="InterPro" id="IPR013785">
    <property type="entry name" value="Aldolase_TIM"/>
</dbReference>
<evidence type="ECO:0000259" key="1">
    <source>
        <dbReference type="Pfam" id="PF00724"/>
    </source>
</evidence>
<dbReference type="InterPro" id="IPR001155">
    <property type="entry name" value="OxRdtase_FMN_N"/>
</dbReference>